<organism evidence="6 7">
    <name type="scientific">Pendulispora rubella</name>
    <dbReference type="NCBI Taxonomy" id="2741070"/>
    <lineage>
        <taxon>Bacteria</taxon>
        <taxon>Pseudomonadati</taxon>
        <taxon>Myxococcota</taxon>
        <taxon>Myxococcia</taxon>
        <taxon>Myxococcales</taxon>
        <taxon>Sorangiineae</taxon>
        <taxon>Pendulisporaceae</taxon>
        <taxon>Pendulispora</taxon>
    </lineage>
</organism>
<dbReference type="Gene3D" id="3.40.50.150">
    <property type="entry name" value="Vaccinia Virus protein VP39"/>
    <property type="match status" value="1"/>
</dbReference>
<dbReference type="InterPro" id="IPR020806">
    <property type="entry name" value="PKS_PP-bd"/>
</dbReference>
<dbReference type="PROSITE" id="PS50075">
    <property type="entry name" value="CARRIER"/>
    <property type="match status" value="1"/>
</dbReference>
<keyword evidence="1" id="KW-0596">Phosphopantetheine</keyword>
<dbReference type="NCBIfam" id="TIGR01444">
    <property type="entry name" value="fkbM_fam"/>
    <property type="match status" value="1"/>
</dbReference>
<dbReference type="InterPro" id="IPR016035">
    <property type="entry name" value="Acyl_Trfase/lysoPLipase"/>
</dbReference>
<evidence type="ECO:0000256" key="4">
    <source>
        <dbReference type="SAM" id="MobiDB-lite"/>
    </source>
</evidence>
<evidence type="ECO:0000313" key="7">
    <source>
        <dbReference type="Proteomes" id="UP001374803"/>
    </source>
</evidence>
<dbReference type="SUPFAM" id="SSF55048">
    <property type="entry name" value="Probable ACP-binding domain of malonyl-CoA ACP transacylase"/>
    <property type="match status" value="1"/>
</dbReference>
<keyword evidence="2" id="KW-0597">Phosphoprotein</keyword>
<dbReference type="SUPFAM" id="SSF53335">
    <property type="entry name" value="S-adenosyl-L-methionine-dependent methyltransferases"/>
    <property type="match status" value="1"/>
</dbReference>
<name>A0ABZ2LEL8_9BACT</name>
<dbReference type="Gene3D" id="3.40.50.1820">
    <property type="entry name" value="alpha/beta hydrolase"/>
    <property type="match status" value="1"/>
</dbReference>
<dbReference type="Gene3D" id="3.30.70.250">
    <property type="entry name" value="Malonyl-CoA ACP transacylase, ACP-binding"/>
    <property type="match status" value="1"/>
</dbReference>
<dbReference type="SUPFAM" id="SSF52151">
    <property type="entry name" value="FabD/lysophospholipase-like"/>
    <property type="match status" value="1"/>
</dbReference>
<feature type="domain" description="Carrier" evidence="5">
    <location>
        <begin position="382"/>
        <end position="457"/>
    </location>
</feature>
<dbReference type="InterPro" id="IPR006162">
    <property type="entry name" value="Ppantetheine_attach_site"/>
</dbReference>
<dbReference type="SMART" id="SM00823">
    <property type="entry name" value="PKS_PP"/>
    <property type="match status" value="1"/>
</dbReference>
<dbReference type="GO" id="GO:0032259">
    <property type="term" value="P:methylation"/>
    <property type="evidence" value="ECO:0007669"/>
    <property type="project" value="UniProtKB-KW"/>
</dbReference>
<dbReference type="RefSeq" id="WP_394839057.1">
    <property type="nucleotide sequence ID" value="NZ_CP089929.1"/>
</dbReference>
<dbReference type="SUPFAM" id="SSF47336">
    <property type="entry name" value="ACP-like"/>
    <property type="match status" value="1"/>
</dbReference>
<proteinExistence type="predicted"/>
<dbReference type="EMBL" id="CP089983">
    <property type="protein sequence ID" value="WXB09384.1"/>
    <property type="molecule type" value="Genomic_DNA"/>
</dbReference>
<keyword evidence="3" id="KW-0808">Transferase</keyword>
<sequence>MTTTSETIHSKTRANQAQTTAASLSFMFPGLGDHYVGMGLELYRTLPVFREQVDRCAALLQPELGLDIRTVMHPEDASAPAAPPAEKLDLRRMLGRDGRTATPNESRLNRTRHAQPALFVIEYALAKQWQAWGVHPQTMIGYSLGEYVAACLAGVLSIEDSLTLVARRAQLIETLPAGAMLAVTLPEREIAPLLGEHLSLCAVNGPEFCVIGGPPDEVTAFERHLRERGVAFRRVQSTHAFHSKMMDPIAERVTQLARGFTLRAPQIPYVSNVTGALITAAEATDPSYWAKHLCRPVRFADGLAALSSRAPHAFLEVGPGQTLSSLVTPAHDRVVVPSMRHGLDPESDTSVLSRAAGQLRLTGTRVEWDLAASNEAAAAPARPLGKTEQELAAMWQALLKCDAPAADANFFRLGGNSLIATRLIDRVARSLRVKLPLRRVYESPTLEAMASVLDELRPGGSRPKSAPAKPVTPPKPQAAQKPLFRLPNGISVAHQNEAETKHFYDDIFAHRSYVKHGIVIPDGGCVLDVGGNIGLFTVFAHTEAKNVRIFTFEPAPPLFEIIQRNVGLHGIRATVLNVGLSNAERQAPFTFYPHSAGMSSFHPDEAEERHNLKTIIENQRRGGDEHAGQMDPYAEELLDVRFEAVHFTAKLRRLSDVIREQKIERIDLMKVDVQKCELEVIEGIDDADWPKFSQIVLEAHDVDGRVQALTDVFERHGFSVIAQQDELYVGTNIFNIYAIRKGQ</sequence>
<dbReference type="InterPro" id="IPR029063">
    <property type="entry name" value="SAM-dependent_MTases_sf"/>
</dbReference>
<dbReference type="PANTHER" id="PTHR43775:SF51">
    <property type="entry name" value="INACTIVE PHENOLPHTHIOCEROL SYNTHESIS POLYKETIDE SYNTHASE TYPE I PKS1-RELATED"/>
    <property type="match status" value="1"/>
</dbReference>
<feature type="region of interest" description="Disordered" evidence="4">
    <location>
        <begin position="456"/>
        <end position="480"/>
    </location>
</feature>
<dbReference type="PANTHER" id="PTHR43775">
    <property type="entry name" value="FATTY ACID SYNTHASE"/>
    <property type="match status" value="1"/>
</dbReference>
<protein>
    <submittedName>
        <fullName evidence="6">FkbM family methyltransferase</fullName>
    </submittedName>
</protein>
<dbReference type="InterPro" id="IPR029058">
    <property type="entry name" value="AB_hydrolase_fold"/>
</dbReference>
<dbReference type="InterPro" id="IPR014043">
    <property type="entry name" value="Acyl_transferase_dom"/>
</dbReference>
<dbReference type="InterPro" id="IPR009081">
    <property type="entry name" value="PP-bd_ACP"/>
</dbReference>
<dbReference type="Pfam" id="PF05050">
    <property type="entry name" value="Methyltransf_21"/>
    <property type="match status" value="1"/>
</dbReference>
<dbReference type="InterPro" id="IPR016036">
    <property type="entry name" value="Malonyl_transacylase_ACP-bd"/>
</dbReference>
<evidence type="ECO:0000256" key="1">
    <source>
        <dbReference type="ARBA" id="ARBA00022450"/>
    </source>
</evidence>
<dbReference type="Proteomes" id="UP001374803">
    <property type="component" value="Chromosome"/>
</dbReference>
<keyword evidence="7" id="KW-1185">Reference proteome</keyword>
<dbReference type="Pfam" id="PF00698">
    <property type="entry name" value="Acyl_transf_1"/>
    <property type="match status" value="1"/>
</dbReference>
<keyword evidence="6" id="KW-0489">Methyltransferase</keyword>
<evidence type="ECO:0000259" key="5">
    <source>
        <dbReference type="PROSITE" id="PS50075"/>
    </source>
</evidence>
<evidence type="ECO:0000256" key="2">
    <source>
        <dbReference type="ARBA" id="ARBA00022553"/>
    </source>
</evidence>
<evidence type="ECO:0000313" key="6">
    <source>
        <dbReference type="EMBL" id="WXB09384.1"/>
    </source>
</evidence>
<gene>
    <name evidence="6" type="ORF">LVJ94_19400</name>
</gene>
<dbReference type="InterPro" id="IPR001227">
    <property type="entry name" value="Ac_transferase_dom_sf"/>
</dbReference>
<reference evidence="6" key="1">
    <citation type="submission" date="2021-12" db="EMBL/GenBank/DDBJ databases">
        <title>Discovery of the Pendulisporaceae a myxobacterial family with distinct sporulation behavior and unique specialized metabolism.</title>
        <authorList>
            <person name="Garcia R."/>
            <person name="Popoff A."/>
            <person name="Bader C.D."/>
            <person name="Loehr J."/>
            <person name="Walesch S."/>
            <person name="Walt C."/>
            <person name="Boldt J."/>
            <person name="Bunk B."/>
            <person name="Haeckl F.J.F.P.J."/>
            <person name="Gunesch A.P."/>
            <person name="Birkelbach J."/>
            <person name="Nuebel U."/>
            <person name="Pietschmann T."/>
            <person name="Bach T."/>
            <person name="Mueller R."/>
        </authorList>
    </citation>
    <scope>NUCLEOTIDE SEQUENCE</scope>
    <source>
        <strain evidence="6">MSr11367</strain>
    </source>
</reference>
<dbReference type="InterPro" id="IPR050091">
    <property type="entry name" value="PKS_NRPS_Biosynth_Enz"/>
</dbReference>
<dbReference type="InterPro" id="IPR036736">
    <property type="entry name" value="ACP-like_sf"/>
</dbReference>
<dbReference type="Gene3D" id="3.30.70.3290">
    <property type="match status" value="1"/>
</dbReference>
<dbReference type="Gene3D" id="3.40.366.10">
    <property type="entry name" value="Malonyl-Coenzyme A Acyl Carrier Protein, domain 2"/>
    <property type="match status" value="1"/>
</dbReference>
<accession>A0ABZ2LEL8</accession>
<dbReference type="InterPro" id="IPR006342">
    <property type="entry name" value="FkbM_mtfrase"/>
</dbReference>
<dbReference type="SMART" id="SM00827">
    <property type="entry name" value="PKS_AT"/>
    <property type="match status" value="1"/>
</dbReference>
<evidence type="ECO:0000256" key="3">
    <source>
        <dbReference type="ARBA" id="ARBA00022679"/>
    </source>
</evidence>
<dbReference type="PROSITE" id="PS00012">
    <property type="entry name" value="PHOSPHOPANTETHEINE"/>
    <property type="match status" value="1"/>
</dbReference>
<dbReference type="GO" id="GO:0008168">
    <property type="term" value="F:methyltransferase activity"/>
    <property type="evidence" value="ECO:0007669"/>
    <property type="project" value="UniProtKB-KW"/>
</dbReference>
<dbReference type="Pfam" id="PF00550">
    <property type="entry name" value="PP-binding"/>
    <property type="match status" value="1"/>
</dbReference>